<evidence type="ECO:0000313" key="7">
    <source>
        <dbReference type="EMBL" id="CAK0773597.1"/>
    </source>
</evidence>
<dbReference type="InterPro" id="IPR031167">
    <property type="entry name" value="G_OBG"/>
</dbReference>
<evidence type="ECO:0000259" key="5">
    <source>
        <dbReference type="PROSITE" id="PS51710"/>
    </source>
</evidence>
<dbReference type="InterPro" id="IPR014100">
    <property type="entry name" value="GTP-bd_Obg/CgtA"/>
</dbReference>
<evidence type="ECO:0000256" key="2">
    <source>
        <dbReference type="ARBA" id="ARBA00022741"/>
    </source>
</evidence>
<protein>
    <recommendedName>
        <fullName evidence="9">GTP-binding protein Obg</fullName>
    </recommendedName>
</protein>
<sequence>MQIRIRATGGLGGTGCDSYIKRSRKGIVRPIPDGGHGGQGGDVIVEACSLIRDLRDVRFTQRAGAGGPGGSQRRTGVRGQDRIITVPVGTCVSRSSHLLEQDTDELLRTRSGDSSGHGARSALPGHGAVQHLSIADLDAAAVRILVAQGGPGGRGSISAYRGDDIARTEAKKGRSGDEVLLQLELKLLADVGFVGMPNVGKSTLLRALTNAKPKVANYPFTTLQPQLGILEYGQRQIVLADIPGLIPGAAQNRGRGFAFLRHVERTRMLAYVLDLSSKPGPSPLQQLADLQTEVEQYSLDLPQKTTMIVGNKVDQVGEESEGLRDRLEAATGIRVHLVSARYGQGLECFREALGRLACESRDL</sequence>
<dbReference type="InterPro" id="IPR045086">
    <property type="entry name" value="OBG_GTPase"/>
</dbReference>
<evidence type="ECO:0000256" key="3">
    <source>
        <dbReference type="ARBA" id="ARBA00023134"/>
    </source>
</evidence>
<comment type="caution">
    <text evidence="7">The sequence shown here is derived from an EMBL/GenBank/DDBJ whole genome shotgun (WGS) entry which is preliminary data.</text>
</comment>
<feature type="domain" description="OBG-type G" evidence="5">
    <location>
        <begin position="189"/>
        <end position="363"/>
    </location>
</feature>
<accession>A0AAV1I2E0</accession>
<dbReference type="InterPro" id="IPR036726">
    <property type="entry name" value="GTP1_OBG_dom_sf"/>
</dbReference>
<dbReference type="GO" id="GO:0003924">
    <property type="term" value="F:GTPase activity"/>
    <property type="evidence" value="ECO:0007669"/>
    <property type="project" value="InterPro"/>
</dbReference>
<evidence type="ECO:0000256" key="1">
    <source>
        <dbReference type="ARBA" id="ARBA00007699"/>
    </source>
</evidence>
<dbReference type="PANTHER" id="PTHR11702:SF31">
    <property type="entry name" value="MITOCHONDRIAL RIBOSOME-ASSOCIATED GTPASE 2"/>
    <property type="match status" value="1"/>
</dbReference>
<dbReference type="CDD" id="cd01898">
    <property type="entry name" value="Obg"/>
    <property type="match status" value="1"/>
</dbReference>
<dbReference type="Proteomes" id="UP001314263">
    <property type="component" value="Unassembled WGS sequence"/>
</dbReference>
<reference evidence="7 8" key="1">
    <citation type="submission" date="2023-10" db="EMBL/GenBank/DDBJ databases">
        <authorList>
            <person name="Maclean D."/>
            <person name="Macfadyen A."/>
        </authorList>
    </citation>
    <scope>NUCLEOTIDE SEQUENCE [LARGE SCALE GENOMIC DNA]</scope>
</reference>
<keyword evidence="2" id="KW-0547">Nucleotide-binding</keyword>
<feature type="region of interest" description="Disordered" evidence="4">
    <location>
        <begin position="61"/>
        <end position="80"/>
    </location>
</feature>
<dbReference type="GO" id="GO:0005739">
    <property type="term" value="C:mitochondrion"/>
    <property type="evidence" value="ECO:0007669"/>
    <property type="project" value="TreeGrafter"/>
</dbReference>
<comment type="similarity">
    <text evidence="1">Belongs to the TRAFAC class OBG-HflX-like GTPase superfamily. OBG GTPase family.</text>
</comment>
<evidence type="ECO:0000313" key="8">
    <source>
        <dbReference type="Proteomes" id="UP001314263"/>
    </source>
</evidence>
<dbReference type="SUPFAM" id="SSF82051">
    <property type="entry name" value="Obg GTP-binding protein N-terminal domain"/>
    <property type="match status" value="1"/>
</dbReference>
<evidence type="ECO:0008006" key="9">
    <source>
        <dbReference type="Google" id="ProtNLM"/>
    </source>
</evidence>
<keyword evidence="8" id="KW-1185">Reference proteome</keyword>
<dbReference type="PIRSF" id="PIRSF002401">
    <property type="entry name" value="GTP_bd_Obg/CgtA"/>
    <property type="match status" value="1"/>
</dbReference>
<dbReference type="SUPFAM" id="SSF52540">
    <property type="entry name" value="P-loop containing nucleoside triphosphate hydrolases"/>
    <property type="match status" value="1"/>
</dbReference>
<dbReference type="GO" id="GO:0005525">
    <property type="term" value="F:GTP binding"/>
    <property type="evidence" value="ECO:0007669"/>
    <property type="project" value="UniProtKB-KW"/>
</dbReference>
<evidence type="ECO:0000259" key="6">
    <source>
        <dbReference type="PROSITE" id="PS51883"/>
    </source>
</evidence>
<dbReference type="PANTHER" id="PTHR11702">
    <property type="entry name" value="DEVELOPMENTALLY REGULATED GTP-BINDING PROTEIN-RELATED"/>
    <property type="match status" value="1"/>
</dbReference>
<evidence type="ECO:0000256" key="4">
    <source>
        <dbReference type="SAM" id="MobiDB-lite"/>
    </source>
</evidence>
<proteinExistence type="inferred from homology"/>
<dbReference type="Gene3D" id="3.40.50.300">
    <property type="entry name" value="P-loop containing nucleotide triphosphate hydrolases"/>
    <property type="match status" value="1"/>
</dbReference>
<gene>
    <name evidence="7" type="ORF">CVIRNUC_004082</name>
</gene>
<dbReference type="Pfam" id="PF01926">
    <property type="entry name" value="MMR_HSR1"/>
    <property type="match status" value="1"/>
</dbReference>
<dbReference type="GO" id="GO:0042254">
    <property type="term" value="P:ribosome biogenesis"/>
    <property type="evidence" value="ECO:0007669"/>
    <property type="project" value="UniProtKB-UniRule"/>
</dbReference>
<dbReference type="PRINTS" id="PR00326">
    <property type="entry name" value="GTP1OBG"/>
</dbReference>
<dbReference type="AlphaFoldDB" id="A0AAV1I2E0"/>
<dbReference type="Pfam" id="PF01018">
    <property type="entry name" value="GTP1_OBG"/>
    <property type="match status" value="1"/>
</dbReference>
<keyword evidence="3" id="KW-0342">GTP-binding</keyword>
<dbReference type="InterPro" id="IPR027417">
    <property type="entry name" value="P-loop_NTPase"/>
</dbReference>
<dbReference type="PROSITE" id="PS51710">
    <property type="entry name" value="G_OBG"/>
    <property type="match status" value="1"/>
</dbReference>
<dbReference type="InterPro" id="IPR006073">
    <property type="entry name" value="GTP-bd"/>
</dbReference>
<feature type="domain" description="Obg" evidence="6">
    <location>
        <begin position="1"/>
        <end position="188"/>
    </location>
</feature>
<dbReference type="EMBL" id="CAUYUE010000005">
    <property type="protein sequence ID" value="CAK0773597.1"/>
    <property type="molecule type" value="Genomic_DNA"/>
</dbReference>
<dbReference type="PROSITE" id="PS51883">
    <property type="entry name" value="OBG"/>
    <property type="match status" value="1"/>
</dbReference>
<name>A0AAV1I2E0_9CHLO</name>
<dbReference type="Gene3D" id="2.70.210.12">
    <property type="entry name" value="GTP1/OBG domain"/>
    <property type="match status" value="1"/>
</dbReference>
<organism evidence="7 8">
    <name type="scientific">Coccomyxa viridis</name>
    <dbReference type="NCBI Taxonomy" id="1274662"/>
    <lineage>
        <taxon>Eukaryota</taxon>
        <taxon>Viridiplantae</taxon>
        <taxon>Chlorophyta</taxon>
        <taxon>core chlorophytes</taxon>
        <taxon>Trebouxiophyceae</taxon>
        <taxon>Trebouxiophyceae incertae sedis</taxon>
        <taxon>Coccomyxaceae</taxon>
        <taxon>Coccomyxa</taxon>
    </lineage>
</organism>
<dbReference type="GO" id="GO:0000287">
    <property type="term" value="F:magnesium ion binding"/>
    <property type="evidence" value="ECO:0007669"/>
    <property type="project" value="InterPro"/>
</dbReference>
<dbReference type="InterPro" id="IPR006169">
    <property type="entry name" value="GTP1_OBG_dom"/>
</dbReference>